<dbReference type="SUPFAM" id="SSF54637">
    <property type="entry name" value="Thioesterase/thiol ester dehydrase-isomerase"/>
    <property type="match status" value="2"/>
</dbReference>
<dbReference type="PANTHER" id="PTHR34487:SF1">
    <property type="entry name" value="ACYL-ACP THIOESTERASE"/>
    <property type="match status" value="1"/>
</dbReference>
<evidence type="ECO:0000313" key="2">
    <source>
        <dbReference type="RefSeq" id="XP_002734700.2"/>
    </source>
</evidence>
<gene>
    <name evidence="2" type="primary">LOC100372520</name>
</gene>
<dbReference type="Gene3D" id="3.10.129.10">
    <property type="entry name" value="Hotdog Thioesterase"/>
    <property type="match status" value="1"/>
</dbReference>
<dbReference type="GeneID" id="100372520"/>
<name>A0ABM0GPW1_SACKO</name>
<dbReference type="RefSeq" id="XP_002734700.2">
    <property type="nucleotide sequence ID" value="XM_002734654.2"/>
</dbReference>
<sequence>MNFVNLSTSLRLLFRSSVQFSFLRMASSLVIKGYMHDIIMDNGDCRVTVKLDNGLPYDAYDFNWRGLIGLWDHCKWSDSLRYHCMAIDERFTGIDKLKSDSTFVIGGMNMTISSEYYQAIKHRKPVILQIWLSHIGRVSLNYHHTEVDKENNHILSSMDVFHVFMNKVTRKSAPLPEWYKEKYGPYAIGPMAKVMKKLEKVKEVYKYAERVQYHDIDFNNHASYKLYLKLCSNCAHGAVADGFFTKVTDDFALYQVKHISTLYLSETNVNDELIVDTWEDENNNDTVHFIISKTDTGKEVFHCTIRLYSQKNYNPYMPGLRDGKLL</sequence>
<dbReference type="PANTHER" id="PTHR34487">
    <property type="entry name" value="ACYL-ACP THIOESTERASE"/>
    <property type="match status" value="1"/>
</dbReference>
<protein>
    <submittedName>
        <fullName evidence="2">Uncharacterized protein LOC100372520</fullName>
    </submittedName>
</protein>
<keyword evidence="1" id="KW-1185">Reference proteome</keyword>
<evidence type="ECO:0000313" key="1">
    <source>
        <dbReference type="Proteomes" id="UP000694865"/>
    </source>
</evidence>
<reference evidence="2" key="1">
    <citation type="submission" date="2025-08" db="UniProtKB">
        <authorList>
            <consortium name="RefSeq"/>
        </authorList>
    </citation>
    <scope>IDENTIFICATION</scope>
    <source>
        <tissue evidence="2">Testes</tissue>
    </source>
</reference>
<accession>A0ABM0GPW1</accession>
<dbReference type="Proteomes" id="UP000694865">
    <property type="component" value="Unplaced"/>
</dbReference>
<organism evidence="1 2">
    <name type="scientific">Saccoglossus kowalevskii</name>
    <name type="common">Acorn worm</name>
    <dbReference type="NCBI Taxonomy" id="10224"/>
    <lineage>
        <taxon>Eukaryota</taxon>
        <taxon>Metazoa</taxon>
        <taxon>Hemichordata</taxon>
        <taxon>Enteropneusta</taxon>
        <taxon>Harrimaniidae</taxon>
        <taxon>Saccoglossus</taxon>
    </lineage>
</organism>
<dbReference type="InterPro" id="IPR029069">
    <property type="entry name" value="HotDog_dom_sf"/>
</dbReference>
<proteinExistence type="predicted"/>